<gene>
    <name evidence="11" type="ORF">SADO_12868</name>
</gene>
<evidence type="ECO:0000256" key="9">
    <source>
        <dbReference type="ARBA" id="ARBA00049529"/>
    </source>
</evidence>
<comment type="cofactor">
    <cofactor evidence="1">
        <name>pyridoxal 5'-phosphate</name>
        <dbReference type="ChEBI" id="CHEBI:597326"/>
    </cofactor>
</comment>
<accession>A0ABV2B3L3</accession>
<evidence type="ECO:0000256" key="1">
    <source>
        <dbReference type="ARBA" id="ARBA00001933"/>
    </source>
</evidence>
<dbReference type="InterPro" id="IPR043132">
    <property type="entry name" value="BCAT-like_C"/>
</dbReference>
<reference evidence="11 12" key="1">
    <citation type="submission" date="2013-03" db="EMBL/GenBank/DDBJ databases">
        <title>Salinisphaera dokdonensis CL-ES53 Genome Sequencing.</title>
        <authorList>
            <person name="Li C."/>
            <person name="Lai Q."/>
            <person name="Shao Z."/>
        </authorList>
    </citation>
    <scope>NUCLEOTIDE SEQUENCE [LARGE SCALE GENOMIC DNA]</scope>
    <source>
        <strain evidence="11 12">CL-ES53</strain>
    </source>
</reference>
<dbReference type="Gene3D" id="3.30.470.10">
    <property type="match status" value="1"/>
</dbReference>
<dbReference type="EMBL" id="APND01000004">
    <property type="protein sequence ID" value="MES1930147.1"/>
    <property type="molecule type" value="Genomic_DNA"/>
</dbReference>
<evidence type="ECO:0000256" key="7">
    <source>
        <dbReference type="ARBA" id="ARBA00035633"/>
    </source>
</evidence>
<dbReference type="InterPro" id="IPR001544">
    <property type="entry name" value="Aminotrans_IV"/>
</dbReference>
<evidence type="ECO:0000256" key="8">
    <source>
        <dbReference type="ARBA" id="ARBA00035676"/>
    </source>
</evidence>
<dbReference type="PANTHER" id="PTHR42743:SF2">
    <property type="entry name" value="AMINODEOXYCHORISMATE LYASE"/>
    <property type="match status" value="1"/>
</dbReference>
<evidence type="ECO:0000256" key="3">
    <source>
        <dbReference type="ARBA" id="ARBA00011738"/>
    </source>
</evidence>
<dbReference type="InterPro" id="IPR050571">
    <property type="entry name" value="Class-IV_PLP-Dep_Aminotrnsfr"/>
</dbReference>
<evidence type="ECO:0000256" key="10">
    <source>
        <dbReference type="NCBIfam" id="TIGR03461"/>
    </source>
</evidence>
<dbReference type="PANTHER" id="PTHR42743">
    <property type="entry name" value="AMINO-ACID AMINOTRANSFERASE"/>
    <property type="match status" value="1"/>
</dbReference>
<dbReference type="Gene3D" id="3.20.10.10">
    <property type="entry name" value="D-amino Acid Aminotransferase, subunit A, domain 2"/>
    <property type="match status" value="1"/>
</dbReference>
<comment type="caution">
    <text evidence="11">The sequence shown here is derived from an EMBL/GenBank/DDBJ whole genome shotgun (WGS) entry which is preliminary data.</text>
</comment>
<comment type="similarity">
    <text evidence="2">Belongs to the class-IV pyridoxal-phosphate-dependent aminotransferase family.</text>
</comment>
<keyword evidence="5" id="KW-0289">Folate biosynthesis</keyword>
<evidence type="ECO:0000256" key="4">
    <source>
        <dbReference type="ARBA" id="ARBA00022898"/>
    </source>
</evidence>
<keyword evidence="6 11" id="KW-0456">Lyase</keyword>
<keyword evidence="12" id="KW-1185">Reference proteome</keyword>
<dbReference type="EC" id="4.1.3.38" evidence="8 10"/>
<dbReference type="InterPro" id="IPR043131">
    <property type="entry name" value="BCAT-like_N"/>
</dbReference>
<dbReference type="InterPro" id="IPR036038">
    <property type="entry name" value="Aminotransferase-like"/>
</dbReference>
<evidence type="ECO:0000256" key="2">
    <source>
        <dbReference type="ARBA" id="ARBA00009320"/>
    </source>
</evidence>
<organism evidence="11 12">
    <name type="scientific">Salinisphaera dokdonensis CL-ES53</name>
    <dbReference type="NCBI Taxonomy" id="1304272"/>
    <lineage>
        <taxon>Bacteria</taxon>
        <taxon>Pseudomonadati</taxon>
        <taxon>Pseudomonadota</taxon>
        <taxon>Gammaproteobacteria</taxon>
        <taxon>Salinisphaerales</taxon>
        <taxon>Salinisphaeraceae</taxon>
        <taxon>Salinisphaera</taxon>
    </lineage>
</organism>
<comment type="subunit">
    <text evidence="3">Homodimer.</text>
</comment>
<comment type="catalytic activity">
    <reaction evidence="9">
        <text>4-amino-4-deoxychorismate = 4-aminobenzoate + pyruvate + H(+)</text>
        <dbReference type="Rhea" id="RHEA:16201"/>
        <dbReference type="ChEBI" id="CHEBI:15361"/>
        <dbReference type="ChEBI" id="CHEBI:15378"/>
        <dbReference type="ChEBI" id="CHEBI:17836"/>
        <dbReference type="ChEBI" id="CHEBI:58406"/>
        <dbReference type="EC" id="4.1.3.38"/>
    </reaction>
</comment>
<evidence type="ECO:0000256" key="6">
    <source>
        <dbReference type="ARBA" id="ARBA00023239"/>
    </source>
</evidence>
<dbReference type="NCBIfam" id="TIGR03461">
    <property type="entry name" value="pabC_Proteo"/>
    <property type="match status" value="1"/>
</dbReference>
<evidence type="ECO:0000313" key="11">
    <source>
        <dbReference type="EMBL" id="MES1930147.1"/>
    </source>
</evidence>
<dbReference type="RefSeq" id="WP_353112087.1">
    <property type="nucleotide sequence ID" value="NZ_APND01000004.1"/>
</dbReference>
<dbReference type="Proteomes" id="UP001460888">
    <property type="component" value="Unassembled WGS sequence"/>
</dbReference>
<keyword evidence="4" id="KW-0663">Pyridoxal phosphate</keyword>
<comment type="pathway">
    <text evidence="7">Cofactor biosynthesis; tetrahydrofolate biosynthesis; 4-aminobenzoate from chorismate: step 2/2.</text>
</comment>
<dbReference type="SUPFAM" id="SSF56752">
    <property type="entry name" value="D-aminoacid aminotransferase-like PLP-dependent enzymes"/>
    <property type="match status" value="1"/>
</dbReference>
<dbReference type="InterPro" id="IPR017824">
    <property type="entry name" value="Aminodeoxychorismate_lyase_IV"/>
</dbReference>
<evidence type="ECO:0000313" key="12">
    <source>
        <dbReference type="Proteomes" id="UP001460888"/>
    </source>
</evidence>
<proteinExistence type="inferred from homology"/>
<protein>
    <recommendedName>
        <fullName evidence="8 10">Aminodeoxychorismate lyase</fullName>
        <ecNumber evidence="8 10">4.1.3.38</ecNumber>
    </recommendedName>
</protein>
<dbReference type="GO" id="GO:0016829">
    <property type="term" value="F:lyase activity"/>
    <property type="evidence" value="ECO:0007669"/>
    <property type="project" value="UniProtKB-KW"/>
</dbReference>
<dbReference type="Pfam" id="PF01063">
    <property type="entry name" value="Aminotran_4"/>
    <property type="match status" value="1"/>
</dbReference>
<sequence>MADRVLVDGEFVASVPSTDRGLAYGDGIFRTVRIARGNPVAWPDHLARLRFDCGALELPTPDGAQLTSDMRRLFTRDDDGVCKIMVTRGSGGRGYTPPTGSVRRIVAAHALPAHADVVPEPLELGRSSIVLAGQPRLAGVKHLNRLEQVLARGECERLGHADAWMSDSTGFVVATTMRNLFFIDEQGCWHTPAITRAGIIGATRQRLMRAMRQRHVELLERDISPQELEGFVGALACNSVAGIAAVARIDGRALAGSDQAAQWARSILDS</sequence>
<name>A0ABV2B3L3_9GAMM</name>
<evidence type="ECO:0000256" key="5">
    <source>
        <dbReference type="ARBA" id="ARBA00022909"/>
    </source>
</evidence>